<feature type="non-terminal residue" evidence="1">
    <location>
        <position position="138"/>
    </location>
</feature>
<organism evidence="1 2">
    <name type="scientific">Prorocentrum cordatum</name>
    <dbReference type="NCBI Taxonomy" id="2364126"/>
    <lineage>
        <taxon>Eukaryota</taxon>
        <taxon>Sar</taxon>
        <taxon>Alveolata</taxon>
        <taxon>Dinophyceae</taxon>
        <taxon>Prorocentrales</taxon>
        <taxon>Prorocentraceae</taxon>
        <taxon>Prorocentrum</taxon>
    </lineage>
</organism>
<evidence type="ECO:0000313" key="1">
    <source>
        <dbReference type="EMBL" id="CAK0850806.1"/>
    </source>
</evidence>
<keyword evidence="2" id="KW-1185">Reference proteome</keyword>
<dbReference type="EMBL" id="CAUYUJ010015178">
    <property type="protein sequence ID" value="CAK0850806.1"/>
    <property type="molecule type" value="Genomic_DNA"/>
</dbReference>
<proteinExistence type="predicted"/>
<accession>A0ABN9TWW5</accession>
<gene>
    <name evidence="1" type="ORF">PCOR1329_LOCUS43106</name>
</gene>
<evidence type="ECO:0000313" key="2">
    <source>
        <dbReference type="Proteomes" id="UP001189429"/>
    </source>
</evidence>
<name>A0ABN9TWW5_9DINO</name>
<dbReference type="Proteomes" id="UP001189429">
    <property type="component" value="Unassembled WGS sequence"/>
</dbReference>
<reference evidence="1" key="1">
    <citation type="submission" date="2023-10" db="EMBL/GenBank/DDBJ databases">
        <authorList>
            <person name="Chen Y."/>
            <person name="Shah S."/>
            <person name="Dougan E. K."/>
            <person name="Thang M."/>
            <person name="Chan C."/>
        </authorList>
    </citation>
    <scope>NUCLEOTIDE SEQUENCE [LARGE SCALE GENOMIC DNA]</scope>
</reference>
<comment type="caution">
    <text evidence="1">The sequence shown here is derived from an EMBL/GenBank/DDBJ whole genome shotgun (WGS) entry which is preliminary data.</text>
</comment>
<evidence type="ECO:0008006" key="3">
    <source>
        <dbReference type="Google" id="ProtNLM"/>
    </source>
</evidence>
<protein>
    <recommendedName>
        <fullName evidence="3">Queuosine salvage protein</fullName>
    </recommendedName>
</protein>
<feature type="non-terminal residue" evidence="1">
    <location>
        <position position="1"/>
    </location>
</feature>
<sequence length="138" mass="15709">RLRWKFSGRLSVVATAFVPDLIRACWMLGLQLDMPLSELQAVRDYRDMRQDLGVYREAPWRLKELLQTGHFYTTQDTVRFCKCHAHSFIEGAIGAIFDAADAALKMIDDIQVGFLDQVSLTGEAELCEFNLVGSSEYE</sequence>